<dbReference type="EMBL" id="CAEKDK010000005">
    <property type="protein sequence ID" value="CAB4280552.1"/>
    <property type="molecule type" value="Genomic_DNA"/>
</dbReference>
<organism evidence="1 2">
    <name type="scientific">Prunus armeniaca</name>
    <name type="common">Apricot</name>
    <name type="synonym">Armeniaca vulgaris</name>
    <dbReference type="NCBI Taxonomy" id="36596"/>
    <lineage>
        <taxon>Eukaryota</taxon>
        <taxon>Viridiplantae</taxon>
        <taxon>Streptophyta</taxon>
        <taxon>Embryophyta</taxon>
        <taxon>Tracheophyta</taxon>
        <taxon>Spermatophyta</taxon>
        <taxon>Magnoliopsida</taxon>
        <taxon>eudicotyledons</taxon>
        <taxon>Gunneridae</taxon>
        <taxon>Pentapetalae</taxon>
        <taxon>rosids</taxon>
        <taxon>fabids</taxon>
        <taxon>Rosales</taxon>
        <taxon>Rosaceae</taxon>
        <taxon>Amygdaloideae</taxon>
        <taxon>Amygdaleae</taxon>
        <taxon>Prunus</taxon>
    </lineage>
</organism>
<reference evidence="1 2" key="1">
    <citation type="submission" date="2020-05" db="EMBL/GenBank/DDBJ databases">
        <authorList>
            <person name="Campoy J."/>
            <person name="Schneeberger K."/>
            <person name="Spophaly S."/>
        </authorList>
    </citation>
    <scope>NUCLEOTIDE SEQUENCE [LARGE SCALE GENOMIC DNA]</scope>
    <source>
        <strain evidence="1">PruArmRojPasFocal</strain>
    </source>
</reference>
<gene>
    <name evidence="1" type="ORF">CURHAP_LOCUS33408</name>
</gene>
<dbReference type="Proteomes" id="UP000507222">
    <property type="component" value="Unassembled WGS sequence"/>
</dbReference>
<accession>A0A6J5UX33</accession>
<proteinExistence type="predicted"/>
<evidence type="ECO:0000313" key="2">
    <source>
        <dbReference type="Proteomes" id="UP000507222"/>
    </source>
</evidence>
<dbReference type="AlphaFoldDB" id="A0A6J5UX33"/>
<name>A0A6J5UX33_PRUAR</name>
<evidence type="ECO:0000313" key="1">
    <source>
        <dbReference type="EMBL" id="CAB4280552.1"/>
    </source>
</evidence>
<protein>
    <submittedName>
        <fullName evidence="1">Uncharacterized protein</fullName>
    </submittedName>
</protein>
<sequence>MKFTSGLHVSFKNYVSAMEAYLSGSVSTFDGWFVNLKTPLYPRLAQGKYWDENWGLSCPDEVVVTYPDGVHTVVRRSDFHTSEFAKDDDPSSKGYVYPKYPYCRLWVKLAVETTLFDGSDSYHGEYFREALVEECGIEIDVGESKKGSTSTCRVQD</sequence>